<dbReference type="EMBL" id="JBHSON010000034">
    <property type="protein sequence ID" value="MFC5748655.1"/>
    <property type="molecule type" value="Genomic_DNA"/>
</dbReference>
<gene>
    <name evidence="2" type="ORF">ACFPZN_23820</name>
</gene>
<organism evidence="2 3">
    <name type="scientific">Actinomadura rugatobispora</name>
    <dbReference type="NCBI Taxonomy" id="1994"/>
    <lineage>
        <taxon>Bacteria</taxon>
        <taxon>Bacillati</taxon>
        <taxon>Actinomycetota</taxon>
        <taxon>Actinomycetes</taxon>
        <taxon>Streptosporangiales</taxon>
        <taxon>Thermomonosporaceae</taxon>
        <taxon>Actinomadura</taxon>
    </lineage>
</organism>
<dbReference type="RefSeq" id="WP_378284331.1">
    <property type="nucleotide sequence ID" value="NZ_JBHSON010000034.1"/>
</dbReference>
<feature type="region of interest" description="Disordered" evidence="1">
    <location>
        <begin position="40"/>
        <end position="62"/>
    </location>
</feature>
<feature type="compositionally biased region" description="Basic and acidic residues" evidence="1">
    <location>
        <begin position="45"/>
        <end position="62"/>
    </location>
</feature>
<keyword evidence="3" id="KW-1185">Reference proteome</keyword>
<accession>A0ABW1A6B6</accession>
<sequence>MRTRRIRTTASVSTLERLRVHGAGPDPDFRAGLRERLVAAAADRAAPDRAASDHGTPDHAAS</sequence>
<proteinExistence type="predicted"/>
<evidence type="ECO:0000256" key="1">
    <source>
        <dbReference type="SAM" id="MobiDB-lite"/>
    </source>
</evidence>
<evidence type="ECO:0000313" key="3">
    <source>
        <dbReference type="Proteomes" id="UP001596074"/>
    </source>
</evidence>
<evidence type="ECO:0000313" key="2">
    <source>
        <dbReference type="EMBL" id="MFC5748655.1"/>
    </source>
</evidence>
<dbReference type="Proteomes" id="UP001596074">
    <property type="component" value="Unassembled WGS sequence"/>
</dbReference>
<name>A0ABW1A6B6_9ACTN</name>
<comment type="caution">
    <text evidence="2">The sequence shown here is derived from an EMBL/GenBank/DDBJ whole genome shotgun (WGS) entry which is preliminary data.</text>
</comment>
<reference evidence="3" key="1">
    <citation type="journal article" date="2019" name="Int. J. Syst. Evol. Microbiol.">
        <title>The Global Catalogue of Microorganisms (GCM) 10K type strain sequencing project: providing services to taxonomists for standard genome sequencing and annotation.</title>
        <authorList>
            <consortium name="The Broad Institute Genomics Platform"/>
            <consortium name="The Broad Institute Genome Sequencing Center for Infectious Disease"/>
            <person name="Wu L."/>
            <person name="Ma J."/>
        </authorList>
    </citation>
    <scope>NUCLEOTIDE SEQUENCE [LARGE SCALE GENOMIC DNA]</scope>
    <source>
        <strain evidence="3">KCTC 42087</strain>
    </source>
</reference>
<protein>
    <submittedName>
        <fullName evidence="2">Uncharacterized protein</fullName>
    </submittedName>
</protein>